<dbReference type="InterPro" id="IPR015943">
    <property type="entry name" value="WD40/YVTN_repeat-like_dom_sf"/>
</dbReference>
<evidence type="ECO:0000256" key="4">
    <source>
        <dbReference type="SAM" id="MobiDB-lite"/>
    </source>
</evidence>
<keyword evidence="1 3" id="KW-0853">WD repeat</keyword>
<dbReference type="InterPro" id="IPR036322">
    <property type="entry name" value="WD40_repeat_dom_sf"/>
</dbReference>
<dbReference type="InterPro" id="IPR020472">
    <property type="entry name" value="WD40_PAC1"/>
</dbReference>
<name>A0A200R7C8_MACCD</name>
<comment type="caution">
    <text evidence="5">The sequence shown here is derived from an EMBL/GenBank/DDBJ whole genome shotgun (WGS) entry which is preliminary data.</text>
</comment>
<dbReference type="InterPro" id="IPR045182">
    <property type="entry name" value="JINGUBANG-like"/>
</dbReference>
<dbReference type="PROSITE" id="PS50294">
    <property type="entry name" value="WD_REPEATS_REGION"/>
    <property type="match status" value="2"/>
</dbReference>
<feature type="repeat" description="WD" evidence="3">
    <location>
        <begin position="336"/>
        <end position="365"/>
    </location>
</feature>
<feature type="region of interest" description="Disordered" evidence="4">
    <location>
        <begin position="1"/>
        <end position="43"/>
    </location>
</feature>
<dbReference type="Gene3D" id="2.130.10.10">
    <property type="entry name" value="YVTN repeat-like/Quinoprotein amine dehydrogenase"/>
    <property type="match status" value="2"/>
</dbReference>
<dbReference type="OrthoDB" id="674604at2759"/>
<proteinExistence type="predicted"/>
<feature type="region of interest" description="Disordered" evidence="4">
    <location>
        <begin position="56"/>
        <end position="91"/>
    </location>
</feature>
<dbReference type="EMBL" id="MVGT01000435">
    <property type="protein sequence ID" value="OVA18600.1"/>
    <property type="molecule type" value="Genomic_DNA"/>
</dbReference>
<dbReference type="InParanoid" id="A0A200R7C8"/>
<feature type="repeat" description="WD" evidence="3">
    <location>
        <begin position="204"/>
        <end position="245"/>
    </location>
</feature>
<dbReference type="InterPro" id="IPR001680">
    <property type="entry name" value="WD40_rpt"/>
</dbReference>
<evidence type="ECO:0000313" key="6">
    <source>
        <dbReference type="Proteomes" id="UP000195402"/>
    </source>
</evidence>
<dbReference type="Proteomes" id="UP000195402">
    <property type="component" value="Unassembled WGS sequence"/>
</dbReference>
<dbReference type="PANTHER" id="PTHR22844:SF336">
    <property type="entry name" value="PROTEIN JINGUBANG"/>
    <property type="match status" value="1"/>
</dbReference>
<feature type="compositionally biased region" description="Polar residues" evidence="4">
    <location>
        <begin position="8"/>
        <end position="26"/>
    </location>
</feature>
<keyword evidence="6" id="KW-1185">Reference proteome</keyword>
<evidence type="ECO:0000256" key="1">
    <source>
        <dbReference type="ARBA" id="ARBA00022574"/>
    </source>
</evidence>
<accession>A0A200R7C8</accession>
<feature type="repeat" description="WD" evidence="3">
    <location>
        <begin position="246"/>
        <end position="276"/>
    </location>
</feature>
<protein>
    <submittedName>
        <fullName evidence="5">WD40 repeat</fullName>
    </submittedName>
</protein>
<dbReference type="PRINTS" id="PR00320">
    <property type="entry name" value="GPROTEINBRPT"/>
</dbReference>
<dbReference type="CDD" id="cd00200">
    <property type="entry name" value="WD40"/>
    <property type="match status" value="1"/>
</dbReference>
<dbReference type="FunFam" id="2.130.10.10:FF:001048">
    <property type="entry name" value="BnaA09g40460D protein"/>
    <property type="match status" value="1"/>
</dbReference>
<gene>
    <name evidence="5" type="ORF">BVC80_1831g150</name>
</gene>
<evidence type="ECO:0000313" key="5">
    <source>
        <dbReference type="EMBL" id="OVA18600.1"/>
    </source>
</evidence>
<reference evidence="5 6" key="1">
    <citation type="journal article" date="2017" name="Mol. Plant">
        <title>The Genome of Medicinal Plant Macleaya cordata Provides New Insights into Benzylisoquinoline Alkaloids Metabolism.</title>
        <authorList>
            <person name="Liu X."/>
            <person name="Liu Y."/>
            <person name="Huang P."/>
            <person name="Ma Y."/>
            <person name="Qing Z."/>
            <person name="Tang Q."/>
            <person name="Cao H."/>
            <person name="Cheng P."/>
            <person name="Zheng Y."/>
            <person name="Yuan Z."/>
            <person name="Zhou Y."/>
            <person name="Liu J."/>
            <person name="Tang Z."/>
            <person name="Zhuo Y."/>
            <person name="Zhang Y."/>
            <person name="Yu L."/>
            <person name="Huang J."/>
            <person name="Yang P."/>
            <person name="Peng Q."/>
            <person name="Zhang J."/>
            <person name="Jiang W."/>
            <person name="Zhang Z."/>
            <person name="Lin K."/>
            <person name="Ro D.K."/>
            <person name="Chen X."/>
            <person name="Xiong X."/>
            <person name="Shang Y."/>
            <person name="Huang S."/>
            <person name="Zeng J."/>
        </authorList>
    </citation>
    <scope>NUCLEOTIDE SEQUENCE [LARGE SCALE GENOMIC DNA]</scope>
    <source>
        <strain evidence="6">cv. BLH2017</strain>
        <tissue evidence="5">Root</tissue>
    </source>
</reference>
<dbReference type="Pfam" id="PF00400">
    <property type="entry name" value="WD40"/>
    <property type="match status" value="6"/>
</dbReference>
<organism evidence="5 6">
    <name type="scientific">Macleaya cordata</name>
    <name type="common">Five-seeded plume-poppy</name>
    <name type="synonym">Bocconia cordata</name>
    <dbReference type="NCBI Taxonomy" id="56857"/>
    <lineage>
        <taxon>Eukaryota</taxon>
        <taxon>Viridiplantae</taxon>
        <taxon>Streptophyta</taxon>
        <taxon>Embryophyta</taxon>
        <taxon>Tracheophyta</taxon>
        <taxon>Spermatophyta</taxon>
        <taxon>Magnoliopsida</taxon>
        <taxon>Ranunculales</taxon>
        <taxon>Papaveraceae</taxon>
        <taxon>Papaveroideae</taxon>
        <taxon>Macleaya</taxon>
    </lineage>
</organism>
<sequence length="455" mass="49830">MFGDPNSIPRSKFSNVMHSDPGVSTMNDDDFATRNSSVSAASPGYYDRTRLSGEVSPCNMSPWNQTSPYTKSPWSRSPNTPFDENSPPNGLIGSLVREEGHIYSLAASGELLYTGSDSKNIRVWKNLKEFSAFKSASGLVKAIVISGEKIFTGHQDGKIRVWKVSVKNPSVHKRAGTLPSLKDLIKSSLKPSNYVDVKGHRALWIKHSDAISCLSLNEDQGLLYSGSWDKTLKVWRISDSKCLESINAHDDAVNSVVSGFDGLVFTGSADGSVKVWRRELQNKTTKHSFLQSLLKQECAVTALAVNPSASIVYCGSSDGLLNFWEREKQLSHGGTLKGHKLAVLCLAAAGNLVFSGSADKTICVWRRDGGDHTCLSVLTGHTGPVKCLAVENDQESTKSDQRWIVYSGSLDKSVKVWSVSEQAPDLQQMAALEHQQQYDHQYDISLPPSQIFSNN</sequence>
<dbReference type="STRING" id="56857.A0A200R7C8"/>
<evidence type="ECO:0000256" key="3">
    <source>
        <dbReference type="PROSITE-ProRule" id="PRU00221"/>
    </source>
</evidence>
<dbReference type="PROSITE" id="PS50082">
    <property type="entry name" value="WD_REPEATS_2"/>
    <property type="match status" value="4"/>
</dbReference>
<keyword evidence="2" id="KW-0677">Repeat</keyword>
<dbReference type="FunFam" id="2.130.10.10:FF:000775">
    <property type="entry name" value="BnaA09g28200D protein"/>
    <property type="match status" value="1"/>
</dbReference>
<dbReference type="PANTHER" id="PTHR22844">
    <property type="entry name" value="F-BOX AND WD40 DOMAIN PROTEIN"/>
    <property type="match status" value="1"/>
</dbReference>
<dbReference type="SUPFAM" id="SSF50978">
    <property type="entry name" value="WD40 repeat-like"/>
    <property type="match status" value="1"/>
</dbReference>
<feature type="repeat" description="WD" evidence="3">
    <location>
        <begin position="293"/>
        <end position="325"/>
    </location>
</feature>
<dbReference type="AlphaFoldDB" id="A0A200R7C8"/>
<evidence type="ECO:0000256" key="2">
    <source>
        <dbReference type="ARBA" id="ARBA00022737"/>
    </source>
</evidence>
<dbReference type="OMA" id="WNQSEEN"/>
<dbReference type="SMART" id="SM00320">
    <property type="entry name" value="WD40"/>
    <property type="match status" value="7"/>
</dbReference>
<feature type="compositionally biased region" description="Polar residues" evidence="4">
    <location>
        <begin position="58"/>
        <end position="88"/>
    </location>
</feature>